<feature type="coiled-coil region" evidence="1">
    <location>
        <begin position="42"/>
        <end position="102"/>
    </location>
</feature>
<feature type="compositionally biased region" description="Polar residues" evidence="2">
    <location>
        <begin position="149"/>
        <end position="158"/>
    </location>
</feature>
<name>A0A233SY06_STRDA</name>
<dbReference type="EMBL" id="MCGQ01000001">
    <property type="protein sequence ID" value="OXZ00528.1"/>
    <property type="molecule type" value="Genomic_DNA"/>
</dbReference>
<gene>
    <name evidence="3" type="ORF">BEK98_00185</name>
</gene>
<dbReference type="RefSeq" id="WP_094214251.1">
    <property type="nucleotide sequence ID" value="NZ_MCGQ01000001.1"/>
</dbReference>
<protein>
    <submittedName>
        <fullName evidence="3">Uncharacterized protein</fullName>
    </submittedName>
</protein>
<evidence type="ECO:0000256" key="1">
    <source>
        <dbReference type="SAM" id="Coils"/>
    </source>
</evidence>
<keyword evidence="1" id="KW-0175">Coiled coil</keyword>
<dbReference type="OrthoDB" id="3544267at2"/>
<evidence type="ECO:0000313" key="3">
    <source>
        <dbReference type="EMBL" id="OXZ00528.1"/>
    </source>
</evidence>
<proteinExistence type="predicted"/>
<keyword evidence="4" id="KW-1185">Reference proteome</keyword>
<feature type="compositionally biased region" description="Pro residues" evidence="2">
    <location>
        <begin position="165"/>
        <end position="175"/>
    </location>
</feature>
<dbReference type="AlphaFoldDB" id="A0A233SY06"/>
<dbReference type="Proteomes" id="UP000215483">
    <property type="component" value="Unassembled WGS sequence"/>
</dbReference>
<reference evidence="3 4" key="1">
    <citation type="submission" date="2016-07" db="EMBL/GenBank/DDBJ databases">
        <title>Draft genome of Streptomyces diastatochromogenes.</title>
        <authorList>
            <person name="Podduturi R."/>
            <person name="Lukassen M.B."/>
            <person name="Clausen N."/>
            <person name="Nielsen J.L."/>
            <person name="Jorgensen N.O."/>
        </authorList>
    </citation>
    <scope>NUCLEOTIDE SEQUENCE [LARGE SCALE GENOMIC DNA]</scope>
    <source>
        <strain evidence="3 4">DSM 40608</strain>
    </source>
</reference>
<feature type="region of interest" description="Disordered" evidence="2">
    <location>
        <begin position="142"/>
        <end position="175"/>
    </location>
</feature>
<comment type="caution">
    <text evidence="3">The sequence shown here is derived from an EMBL/GenBank/DDBJ whole genome shotgun (WGS) entry which is preliminary data.</text>
</comment>
<evidence type="ECO:0000313" key="4">
    <source>
        <dbReference type="Proteomes" id="UP000215483"/>
    </source>
</evidence>
<organism evidence="3 4">
    <name type="scientific">Streptomyces diastatochromogenes</name>
    <dbReference type="NCBI Taxonomy" id="42236"/>
    <lineage>
        <taxon>Bacteria</taxon>
        <taxon>Bacillati</taxon>
        <taxon>Actinomycetota</taxon>
        <taxon>Actinomycetes</taxon>
        <taxon>Kitasatosporales</taxon>
        <taxon>Streptomycetaceae</taxon>
        <taxon>Streptomyces</taxon>
    </lineage>
</organism>
<sequence length="175" mass="18154">MLTEALAMLAAAGGTAVVQAAGNDAWTGLRQQLARWFGRGDTERERAELERLDQTAQALEQADGEQAEREQIRQEASWQTRIENALESLDDQEREKAATSLRSLLAQAVPGSLQISAAAGGVAAGGDITTTADHGSIAAAVIEGGAQIGTPSPANPSRSEGAGPERPPMPDPSQG</sequence>
<evidence type="ECO:0000256" key="2">
    <source>
        <dbReference type="SAM" id="MobiDB-lite"/>
    </source>
</evidence>
<accession>A0A233SY06</accession>